<feature type="compositionally biased region" description="Gly residues" evidence="2">
    <location>
        <begin position="36"/>
        <end position="48"/>
    </location>
</feature>
<evidence type="ECO:0000256" key="1">
    <source>
        <dbReference type="ARBA" id="ARBA00022729"/>
    </source>
</evidence>
<feature type="chain" id="PRO_5045328281" evidence="3">
    <location>
        <begin position="21"/>
        <end position="722"/>
    </location>
</feature>
<dbReference type="Proteomes" id="UP001217838">
    <property type="component" value="Unassembled WGS sequence"/>
</dbReference>
<name>A0ABT5B3D2_9BACT</name>
<reference evidence="5 6" key="1">
    <citation type="submission" date="2022-11" db="EMBL/GenBank/DDBJ databases">
        <title>Minimal conservation of predation-associated metabolite biosynthetic gene clusters underscores biosynthetic potential of Myxococcota including descriptions for ten novel species: Archangium lansinium sp. nov., Myxococcus landrumus sp. nov., Nannocystis bai.</title>
        <authorList>
            <person name="Ahearne A."/>
            <person name="Stevens C."/>
            <person name="Dowd S."/>
        </authorList>
    </citation>
    <scope>NUCLEOTIDE SEQUENCE [LARGE SCALE GENOMIC DNA]</scope>
    <source>
        <strain evidence="5 6">NCELM</strain>
    </source>
</reference>
<dbReference type="RefSeq" id="WP_271997140.1">
    <property type="nucleotide sequence ID" value="NZ_JAQNDN010000003.1"/>
</dbReference>
<dbReference type="InterPro" id="IPR011050">
    <property type="entry name" value="Pectin_lyase_fold/virulence"/>
</dbReference>
<dbReference type="Pfam" id="PF10162">
    <property type="entry name" value="G8"/>
    <property type="match status" value="1"/>
</dbReference>
<evidence type="ECO:0000313" key="6">
    <source>
        <dbReference type="Proteomes" id="UP001217838"/>
    </source>
</evidence>
<keyword evidence="6" id="KW-1185">Reference proteome</keyword>
<dbReference type="PROSITE" id="PS51257">
    <property type="entry name" value="PROKAR_LIPOPROTEIN"/>
    <property type="match status" value="1"/>
</dbReference>
<organism evidence="5 6">
    <name type="scientific">Nannocystis radixulma</name>
    <dbReference type="NCBI Taxonomy" id="2995305"/>
    <lineage>
        <taxon>Bacteria</taxon>
        <taxon>Pseudomonadati</taxon>
        <taxon>Myxococcota</taxon>
        <taxon>Polyangia</taxon>
        <taxon>Nannocystales</taxon>
        <taxon>Nannocystaceae</taxon>
        <taxon>Nannocystis</taxon>
    </lineage>
</organism>
<dbReference type="PANTHER" id="PTHR46769:SF2">
    <property type="entry name" value="FIBROCYSTIN-L ISOFORM 2 PRECURSOR-RELATED"/>
    <property type="match status" value="1"/>
</dbReference>
<dbReference type="InterPro" id="IPR052387">
    <property type="entry name" value="Fibrocystin"/>
</dbReference>
<feature type="region of interest" description="Disordered" evidence="2">
    <location>
        <begin position="20"/>
        <end position="82"/>
    </location>
</feature>
<accession>A0ABT5B3D2</accession>
<protein>
    <submittedName>
        <fullName evidence="5">G8 domain-containing protein</fullName>
    </submittedName>
</protein>
<feature type="signal peptide" evidence="3">
    <location>
        <begin position="1"/>
        <end position="20"/>
    </location>
</feature>
<feature type="domain" description="G8" evidence="4">
    <location>
        <begin position="95"/>
        <end position="235"/>
    </location>
</feature>
<evidence type="ECO:0000256" key="3">
    <source>
        <dbReference type="SAM" id="SignalP"/>
    </source>
</evidence>
<dbReference type="PROSITE" id="PS51484">
    <property type="entry name" value="G8"/>
    <property type="match status" value="1"/>
</dbReference>
<gene>
    <name evidence="5" type="ORF">POL58_10835</name>
</gene>
<keyword evidence="1 3" id="KW-0732">Signal</keyword>
<dbReference type="PANTHER" id="PTHR46769">
    <property type="entry name" value="POLYCYSTIC KIDNEY AND HEPATIC DISEASE 1 (AUTOSOMAL RECESSIVE)-LIKE 1"/>
    <property type="match status" value="1"/>
</dbReference>
<dbReference type="SMART" id="SM01225">
    <property type="entry name" value="G8"/>
    <property type="match status" value="1"/>
</dbReference>
<evidence type="ECO:0000259" key="4">
    <source>
        <dbReference type="PROSITE" id="PS51484"/>
    </source>
</evidence>
<dbReference type="EMBL" id="JAQNDN010000003">
    <property type="protein sequence ID" value="MDC0668238.1"/>
    <property type="molecule type" value="Genomic_DNA"/>
</dbReference>
<evidence type="ECO:0000313" key="5">
    <source>
        <dbReference type="EMBL" id="MDC0668238.1"/>
    </source>
</evidence>
<sequence>MSRSPVTLCIALSLAATATACGGGGGGSSGTDSDGGTAGTDTGVGPGTTDGNSEPTGDPTSEPTGEPTTTDDPTGDPVMPTACDDGGTCSFCSPDTWGGTAPDAETDVVIPSGKTIVIDCPAEAHTIRIESGGTLFVSRDVSTTLTLHGNLVVEGTLDYGTPDDRIPDGVTAEIIFTGMHDEAYVGTPSAQGGDGMQSVDTPISVVDGDIGLWVMGAGTFRAAGVEKRSWGKLIDGAGAGDASFTIDGADGWKADDRVVLTPTAEIAEGDSSDHFDEGTIAEVSGNDVTLAQAPAHQHAGCADCMRRGEAANLSRNVVIRSADDTAHAHILVAEQGHVELDSVELRWLGPIVPCTGLPEGHAFPLRRAPIWFHQQKDASAGSFVRHTAIWGGELHFIMVEQSNGIEISDVVGYDTQGMGFGLFYDNGACGTFCDDREKASSDVLLEHVLTARVGVPERVDGCIRVDHRMVGVAVSGGEGSGARDSVAVGVGYNGSGEDISGFGWQEGGSGRPSNFVFDDNVAHHNRGHGAMIWHNTELAQAPYARNAFWTNGAYGVLWGAYSNPFLLGDVVAVDNGLASIGVKAIPFDATPRLQGGLIDDIRILAYVFLQEEPAIFDKVTFTGARDVAVTQLHESCAEGDENDPADPNCLRVWLRFIDPVIPAGVLPFDFGQTFNFHSLWEIRGFSSPDYPDLPVDFDLYRADNEVEGGSYFAPFDAWLVPR</sequence>
<comment type="caution">
    <text evidence="5">The sequence shown here is derived from an EMBL/GenBank/DDBJ whole genome shotgun (WGS) entry which is preliminary data.</text>
</comment>
<dbReference type="InterPro" id="IPR019316">
    <property type="entry name" value="G8_domain"/>
</dbReference>
<feature type="compositionally biased region" description="Low complexity" evidence="2">
    <location>
        <begin position="49"/>
        <end position="77"/>
    </location>
</feature>
<proteinExistence type="predicted"/>
<evidence type="ECO:0000256" key="2">
    <source>
        <dbReference type="SAM" id="MobiDB-lite"/>
    </source>
</evidence>
<dbReference type="SUPFAM" id="SSF51126">
    <property type="entry name" value="Pectin lyase-like"/>
    <property type="match status" value="1"/>
</dbReference>